<organism evidence="1 2">
    <name type="scientific">Cichorium intybus</name>
    <name type="common">Chicory</name>
    <dbReference type="NCBI Taxonomy" id="13427"/>
    <lineage>
        <taxon>Eukaryota</taxon>
        <taxon>Viridiplantae</taxon>
        <taxon>Streptophyta</taxon>
        <taxon>Embryophyta</taxon>
        <taxon>Tracheophyta</taxon>
        <taxon>Spermatophyta</taxon>
        <taxon>Magnoliopsida</taxon>
        <taxon>eudicotyledons</taxon>
        <taxon>Gunneridae</taxon>
        <taxon>Pentapetalae</taxon>
        <taxon>asterids</taxon>
        <taxon>campanulids</taxon>
        <taxon>Asterales</taxon>
        <taxon>Asteraceae</taxon>
        <taxon>Cichorioideae</taxon>
        <taxon>Cichorieae</taxon>
        <taxon>Cichoriinae</taxon>
        <taxon>Cichorium</taxon>
    </lineage>
</organism>
<sequence>MGGGILTGGQEDEGGMDNEKGERLEKGKTCTSPKAICRTVEEMVINDHNDNNVNQEEFGTNDYSNKNSNDGSVGSSIAYKLEGAEYVISEILKWQGGKKAEFEEKKTKEYDNLLNQIDNIEQAAEFRSLSTQEWEDRRMWTVRIEKIDKIRNLDSR</sequence>
<reference evidence="2" key="1">
    <citation type="journal article" date="2022" name="Mol. Ecol. Resour.">
        <title>The genomes of chicory, endive, great burdock and yacon provide insights into Asteraceae palaeo-polyploidization history and plant inulin production.</title>
        <authorList>
            <person name="Fan W."/>
            <person name="Wang S."/>
            <person name="Wang H."/>
            <person name="Wang A."/>
            <person name="Jiang F."/>
            <person name="Liu H."/>
            <person name="Zhao H."/>
            <person name="Xu D."/>
            <person name="Zhang Y."/>
        </authorList>
    </citation>
    <scope>NUCLEOTIDE SEQUENCE [LARGE SCALE GENOMIC DNA]</scope>
    <source>
        <strain evidence="2">cv. Punajuju</strain>
    </source>
</reference>
<gene>
    <name evidence="1" type="ORF">L2E82_29546</name>
</gene>
<evidence type="ECO:0000313" key="2">
    <source>
        <dbReference type="Proteomes" id="UP001055811"/>
    </source>
</evidence>
<comment type="caution">
    <text evidence="1">The sequence shown here is derived from an EMBL/GenBank/DDBJ whole genome shotgun (WGS) entry which is preliminary data.</text>
</comment>
<proteinExistence type="predicted"/>
<accession>A0ACB9CXU9</accession>
<evidence type="ECO:0000313" key="1">
    <source>
        <dbReference type="EMBL" id="KAI3739149.1"/>
    </source>
</evidence>
<keyword evidence="2" id="KW-1185">Reference proteome</keyword>
<name>A0ACB9CXU9_CICIN</name>
<reference evidence="1 2" key="2">
    <citation type="journal article" date="2022" name="Mol. Ecol. Resour.">
        <title>The genomes of chicory, endive, great burdock and yacon provide insights into Asteraceae paleo-polyploidization history and plant inulin production.</title>
        <authorList>
            <person name="Fan W."/>
            <person name="Wang S."/>
            <person name="Wang H."/>
            <person name="Wang A."/>
            <person name="Jiang F."/>
            <person name="Liu H."/>
            <person name="Zhao H."/>
            <person name="Xu D."/>
            <person name="Zhang Y."/>
        </authorList>
    </citation>
    <scope>NUCLEOTIDE SEQUENCE [LARGE SCALE GENOMIC DNA]</scope>
    <source>
        <strain evidence="2">cv. Punajuju</strain>
        <tissue evidence="1">Leaves</tissue>
    </source>
</reference>
<dbReference type="EMBL" id="CM042013">
    <property type="protein sequence ID" value="KAI3739149.1"/>
    <property type="molecule type" value="Genomic_DNA"/>
</dbReference>
<dbReference type="Proteomes" id="UP001055811">
    <property type="component" value="Linkage Group LG05"/>
</dbReference>
<protein>
    <submittedName>
        <fullName evidence="1">Uncharacterized protein</fullName>
    </submittedName>
</protein>